<reference evidence="3" key="1">
    <citation type="submission" date="2020-04" db="EMBL/GenBank/DDBJ databases">
        <title>Draft genome resource of the tomato pathogen Pseudocercospora fuligena.</title>
        <authorList>
            <person name="Zaccaron A."/>
        </authorList>
    </citation>
    <scope>NUCLEOTIDE SEQUENCE</scope>
    <source>
        <strain evidence="3">PF001</strain>
    </source>
</reference>
<dbReference type="AlphaFoldDB" id="A0A8H6VK19"/>
<keyword evidence="4" id="KW-1185">Reference proteome</keyword>
<evidence type="ECO:0000313" key="4">
    <source>
        <dbReference type="Proteomes" id="UP000660729"/>
    </source>
</evidence>
<dbReference type="Pfam" id="PF24494">
    <property type="entry name" value="DUF7587"/>
    <property type="match status" value="1"/>
</dbReference>
<proteinExistence type="predicted"/>
<evidence type="ECO:0000259" key="2">
    <source>
        <dbReference type="Pfam" id="PF24494"/>
    </source>
</evidence>
<feature type="compositionally biased region" description="Low complexity" evidence="1">
    <location>
        <begin position="8"/>
        <end position="21"/>
    </location>
</feature>
<accession>A0A8H6VK19</accession>
<feature type="domain" description="DUF7587" evidence="2">
    <location>
        <begin position="42"/>
        <end position="181"/>
    </location>
</feature>
<comment type="caution">
    <text evidence="3">The sequence shown here is derived from an EMBL/GenBank/DDBJ whole genome shotgun (WGS) entry which is preliminary data.</text>
</comment>
<sequence length="375" mass="41571">MSSFNADSSSGSSTSLSSGTSFHPTMSAEDFENQMITRAEKVPRFLFRFWHDKSGGREDHGFLLNGEDAITPLYFKLHPDKINKQIHELNLKYVWRKARYHLSNEKTETIFSSWTQSLPLCLAWAREFADIGNLHISILDTALLRSPNRVMSAVYLGGLLELDFSNYSHEYLVYGRITNSAFTSVSWDLLVNSKLLDFMDRKDDFSPLGLKKTPNCAVWAVQIGKLFTPGQVALTVAANLARIFEDDLEEMEKVTRHFGSMSMELPAGGLDNLTMDVDHHGFLEVLQAVKLLRAAVGLPAENESGLSPRGLKQMRTAAVDGLTGRSVVSKVVLGRYITMTEGNILGIGNAPAPEDQKNCGVAWHGIVLEDELAGD</sequence>
<organism evidence="3 4">
    <name type="scientific">Pseudocercospora fuligena</name>
    <dbReference type="NCBI Taxonomy" id="685502"/>
    <lineage>
        <taxon>Eukaryota</taxon>
        <taxon>Fungi</taxon>
        <taxon>Dikarya</taxon>
        <taxon>Ascomycota</taxon>
        <taxon>Pezizomycotina</taxon>
        <taxon>Dothideomycetes</taxon>
        <taxon>Dothideomycetidae</taxon>
        <taxon>Mycosphaerellales</taxon>
        <taxon>Mycosphaerellaceae</taxon>
        <taxon>Pseudocercospora</taxon>
    </lineage>
</organism>
<evidence type="ECO:0000256" key="1">
    <source>
        <dbReference type="SAM" id="MobiDB-lite"/>
    </source>
</evidence>
<feature type="region of interest" description="Disordered" evidence="1">
    <location>
        <begin position="1"/>
        <end position="21"/>
    </location>
</feature>
<dbReference type="InterPro" id="IPR056009">
    <property type="entry name" value="DUF7587"/>
</dbReference>
<dbReference type="EMBL" id="JABCIY010000090">
    <property type="protein sequence ID" value="KAF7193287.1"/>
    <property type="molecule type" value="Genomic_DNA"/>
</dbReference>
<name>A0A8H6VK19_9PEZI</name>
<protein>
    <recommendedName>
        <fullName evidence="2">DUF7587 domain-containing protein</fullName>
    </recommendedName>
</protein>
<dbReference type="OrthoDB" id="3633938at2759"/>
<evidence type="ECO:0000313" key="3">
    <source>
        <dbReference type="EMBL" id="KAF7193287.1"/>
    </source>
</evidence>
<dbReference type="Proteomes" id="UP000660729">
    <property type="component" value="Unassembled WGS sequence"/>
</dbReference>
<gene>
    <name evidence="3" type="ORF">HII31_05381</name>
</gene>